<dbReference type="GO" id="GO:0003924">
    <property type="term" value="F:GTPase activity"/>
    <property type="evidence" value="ECO:0007669"/>
    <property type="project" value="InterPro"/>
</dbReference>
<keyword evidence="3" id="KW-1185">Reference proteome</keyword>
<name>C1MLB0_MICPC</name>
<dbReference type="GO" id="GO:0003746">
    <property type="term" value="F:translation elongation factor activity"/>
    <property type="evidence" value="ECO:0007669"/>
    <property type="project" value="TreeGrafter"/>
</dbReference>
<gene>
    <name evidence="2" type="ORF">MICPUCDRAFT_13765</name>
</gene>
<reference evidence="2 3" key="1">
    <citation type="journal article" date="2009" name="Science">
        <title>Green evolution and dynamic adaptations revealed by genomes of the marine picoeukaryotes Micromonas.</title>
        <authorList>
            <person name="Worden A.Z."/>
            <person name="Lee J.H."/>
            <person name="Mock T."/>
            <person name="Rouze P."/>
            <person name="Simmons M.P."/>
            <person name="Aerts A.L."/>
            <person name="Allen A.E."/>
            <person name="Cuvelier M.L."/>
            <person name="Derelle E."/>
            <person name="Everett M.V."/>
            <person name="Foulon E."/>
            <person name="Grimwood J."/>
            <person name="Gundlach H."/>
            <person name="Henrissat B."/>
            <person name="Napoli C."/>
            <person name="McDonald S.M."/>
            <person name="Parker M.S."/>
            <person name="Rombauts S."/>
            <person name="Salamov A."/>
            <person name="Von Dassow P."/>
            <person name="Badger J.H."/>
            <person name="Coutinho P.M."/>
            <person name="Demir E."/>
            <person name="Dubchak I."/>
            <person name="Gentemann C."/>
            <person name="Eikrem W."/>
            <person name="Gready J.E."/>
            <person name="John U."/>
            <person name="Lanier W."/>
            <person name="Lindquist E.A."/>
            <person name="Lucas S."/>
            <person name="Mayer K.F."/>
            <person name="Moreau H."/>
            <person name="Not F."/>
            <person name="Otillar R."/>
            <person name="Panaud O."/>
            <person name="Pangilinan J."/>
            <person name="Paulsen I."/>
            <person name="Piegu B."/>
            <person name="Poliakov A."/>
            <person name="Robbens S."/>
            <person name="Schmutz J."/>
            <person name="Toulza E."/>
            <person name="Wyss T."/>
            <person name="Zelensky A."/>
            <person name="Zhou K."/>
            <person name="Armbrust E.V."/>
            <person name="Bhattacharya D."/>
            <person name="Goodenough U.W."/>
            <person name="Van de Peer Y."/>
            <person name="Grigoriev I.V."/>
        </authorList>
    </citation>
    <scope>NUCLEOTIDE SEQUENCE [LARGE SCALE GENOMIC DNA]</scope>
    <source>
        <strain evidence="2 3">CCMP1545</strain>
    </source>
</reference>
<dbReference type="Gene3D" id="2.40.30.10">
    <property type="entry name" value="Translation factors"/>
    <property type="match status" value="2"/>
</dbReference>
<dbReference type="NCBIfam" id="TIGR00231">
    <property type="entry name" value="small_GTP"/>
    <property type="match status" value="1"/>
</dbReference>
<dbReference type="RefSeq" id="XP_003056528.1">
    <property type="nucleotide sequence ID" value="XM_003056482.1"/>
</dbReference>
<dbReference type="PROSITE" id="PS51722">
    <property type="entry name" value="G_TR_2"/>
    <property type="match status" value="1"/>
</dbReference>
<dbReference type="OrthoDB" id="2067at2759"/>
<protein>
    <submittedName>
        <fullName evidence="2">Predicted protein</fullName>
    </submittedName>
</protein>
<dbReference type="InterPro" id="IPR050055">
    <property type="entry name" value="EF-Tu_GTPase"/>
</dbReference>
<dbReference type="OMA" id="CFAIKGQ"/>
<accession>C1MLB0</accession>
<dbReference type="SUPFAM" id="SSF52540">
    <property type="entry name" value="P-loop containing nucleoside triphosphate hydrolases"/>
    <property type="match status" value="1"/>
</dbReference>
<dbReference type="SUPFAM" id="SSF50447">
    <property type="entry name" value="Translation proteins"/>
    <property type="match status" value="1"/>
</dbReference>
<evidence type="ECO:0000313" key="3">
    <source>
        <dbReference type="Proteomes" id="UP000001876"/>
    </source>
</evidence>
<dbReference type="STRING" id="564608.C1MLB0"/>
<dbReference type="eggNOG" id="KOG0461">
    <property type="taxonomic scope" value="Eukaryota"/>
</dbReference>
<dbReference type="EMBL" id="GG663736">
    <property type="protein sequence ID" value="EEH59904.1"/>
    <property type="molecule type" value="Genomic_DNA"/>
</dbReference>
<dbReference type="InterPro" id="IPR000795">
    <property type="entry name" value="T_Tr_GTP-bd_dom"/>
</dbReference>
<dbReference type="InterPro" id="IPR005225">
    <property type="entry name" value="Small_GTP-bd"/>
</dbReference>
<proteinExistence type="predicted"/>
<dbReference type="CDD" id="cd03696">
    <property type="entry name" value="SelB_II"/>
    <property type="match status" value="1"/>
</dbReference>
<dbReference type="Pfam" id="PF21131">
    <property type="entry name" value="eEFSec_4th"/>
    <property type="match status" value="1"/>
</dbReference>
<dbReference type="GO" id="GO:0001514">
    <property type="term" value="P:selenocysteine incorporation"/>
    <property type="evidence" value="ECO:0007669"/>
    <property type="project" value="TreeGrafter"/>
</dbReference>
<dbReference type="Proteomes" id="UP000001876">
    <property type="component" value="Unassembled WGS sequence"/>
</dbReference>
<dbReference type="PRINTS" id="PR00315">
    <property type="entry name" value="ELONGATNFCT"/>
</dbReference>
<dbReference type="PANTHER" id="PTHR43721:SF11">
    <property type="entry name" value="SELENOCYSTEINE-SPECIFIC ELONGATION FACTOR"/>
    <property type="match status" value="1"/>
</dbReference>
<dbReference type="InterPro" id="IPR027417">
    <property type="entry name" value="P-loop_NTPase"/>
</dbReference>
<evidence type="ECO:0000259" key="1">
    <source>
        <dbReference type="PROSITE" id="PS51722"/>
    </source>
</evidence>
<evidence type="ECO:0000313" key="2">
    <source>
        <dbReference type="EMBL" id="EEH59904.1"/>
    </source>
</evidence>
<dbReference type="GO" id="GO:0005525">
    <property type="term" value="F:GTP binding"/>
    <property type="evidence" value="ECO:0007669"/>
    <property type="project" value="InterPro"/>
</dbReference>
<dbReference type="InterPro" id="IPR049393">
    <property type="entry name" value="eEFSec_III"/>
</dbReference>
<dbReference type="Pfam" id="PF00009">
    <property type="entry name" value="GTP_EFTU"/>
    <property type="match status" value="1"/>
</dbReference>
<dbReference type="GeneID" id="9681577"/>
<dbReference type="AlphaFoldDB" id="C1MLB0"/>
<dbReference type="CDD" id="cd04094">
    <property type="entry name" value="eSelB_III"/>
    <property type="match status" value="1"/>
</dbReference>
<dbReference type="InterPro" id="IPR009000">
    <property type="entry name" value="Transl_B-barrel_sf"/>
</dbReference>
<dbReference type="FunFam" id="2.40.30.10:FF:000052">
    <property type="entry name" value="Selenocysteine-specific elongation factor EF-Sec"/>
    <property type="match status" value="1"/>
</dbReference>
<dbReference type="Pfam" id="PF21208">
    <property type="entry name" value="euk_SelB_III"/>
    <property type="match status" value="1"/>
</dbReference>
<dbReference type="Gene3D" id="3.40.50.300">
    <property type="entry name" value="P-loop containing nucleotide triphosphate hydrolases"/>
    <property type="match status" value="1"/>
</dbReference>
<dbReference type="PANTHER" id="PTHR43721">
    <property type="entry name" value="ELONGATION FACTOR TU-RELATED"/>
    <property type="match status" value="1"/>
</dbReference>
<sequence length="533" mass="57826">MDVHCENVRTLNVNVGIMGHVDCGKTSLARAISTHFSTASLDKHPQSIERGITIDLGFSSFMAPVEGSLFTLPYDQIQFTIVDCPGHASLIRTVLGGAHIIDIMLLVIDVNKGIQTQTAECLVVGELTANNLIVVLNKIDVIPSKLREVVVSNMQKRLSKAIKTTRFGDCKMVPVAACPGGADKMDVYGSPLGIDILVANLMALVSSAQKRLQGGDFLLAADHCFPVKGHGTVLTGTVLKGQCRVGDIVELPHLKLQKKVRSLQVFKRPVQTCAVGDRVGMCITQFDSKLFERGIVAAPGTVPSFIAAVVSAEKIRFFKGIVHSKMRYHVTVGYTTVMATAVFFKAPCHPASLATSAKSCEEGILFGSQDDIITSTCSTWALLRFDRPVTCPAGSKYVASRFDADIHKNSCRLAFHGRIIHPSVEDPASVKHIKVFTMKKRFGSVDRVHDVKTVIGKGMFKKETDMTIFQGLRVFTSRGEIGTIAGAFGKSGKFKVCLKDGVSPSDLKGNASRLILNYKHFLFGKEAGKQMKQ</sequence>
<dbReference type="CDD" id="cd01889">
    <property type="entry name" value="SelB_euk"/>
    <property type="match status" value="1"/>
</dbReference>
<dbReference type="KEGG" id="mpp:MICPUCDRAFT_13765"/>
<organism evidence="3">
    <name type="scientific">Micromonas pusilla (strain CCMP1545)</name>
    <name type="common">Picoplanktonic green alga</name>
    <dbReference type="NCBI Taxonomy" id="564608"/>
    <lineage>
        <taxon>Eukaryota</taxon>
        <taxon>Viridiplantae</taxon>
        <taxon>Chlorophyta</taxon>
        <taxon>Mamiellophyceae</taxon>
        <taxon>Mamiellales</taxon>
        <taxon>Mamiellaceae</taxon>
        <taxon>Micromonas</taxon>
    </lineage>
</organism>
<feature type="domain" description="Tr-type G" evidence="1">
    <location>
        <begin position="10"/>
        <end position="209"/>
    </location>
</feature>
<dbReference type="InterPro" id="IPR049394">
    <property type="entry name" value="eEFSec_C"/>
</dbReference>